<proteinExistence type="predicted"/>
<feature type="domain" description="HTH merR-type" evidence="2">
    <location>
        <begin position="21"/>
        <end position="82"/>
    </location>
</feature>
<dbReference type="CDD" id="cd00592">
    <property type="entry name" value="HTH_MerR-like"/>
    <property type="match status" value="1"/>
</dbReference>
<dbReference type="PANTHER" id="PTHR30204:SF89">
    <property type="entry name" value="HTH MERR-TYPE DOMAIN-CONTAINING PROTEIN"/>
    <property type="match status" value="1"/>
</dbReference>
<dbReference type="Gene3D" id="1.10.1660.10">
    <property type="match status" value="1"/>
</dbReference>
<evidence type="ECO:0000313" key="3">
    <source>
        <dbReference type="EMBL" id="CAB4744385.1"/>
    </source>
</evidence>
<gene>
    <name evidence="3" type="ORF">UFOPK2844_00021</name>
</gene>
<keyword evidence="1" id="KW-0238">DNA-binding</keyword>
<dbReference type="InterPro" id="IPR047057">
    <property type="entry name" value="MerR_fam"/>
</dbReference>
<dbReference type="EMBL" id="CAEZZG010000001">
    <property type="protein sequence ID" value="CAB4744385.1"/>
    <property type="molecule type" value="Genomic_DNA"/>
</dbReference>
<accession>A0A6J6TC14</accession>
<dbReference type="GO" id="GO:0003700">
    <property type="term" value="F:DNA-binding transcription factor activity"/>
    <property type="evidence" value="ECO:0007669"/>
    <property type="project" value="InterPro"/>
</dbReference>
<evidence type="ECO:0000256" key="1">
    <source>
        <dbReference type="ARBA" id="ARBA00023125"/>
    </source>
</evidence>
<dbReference type="InterPro" id="IPR009061">
    <property type="entry name" value="DNA-bd_dom_put_sf"/>
</dbReference>
<protein>
    <submittedName>
        <fullName evidence="3">Unannotated protein</fullName>
    </submittedName>
</protein>
<dbReference type="InterPro" id="IPR000551">
    <property type="entry name" value="MerR-type_HTH_dom"/>
</dbReference>
<dbReference type="GO" id="GO:0003677">
    <property type="term" value="F:DNA binding"/>
    <property type="evidence" value="ECO:0007669"/>
    <property type="project" value="UniProtKB-KW"/>
</dbReference>
<organism evidence="3">
    <name type="scientific">freshwater metagenome</name>
    <dbReference type="NCBI Taxonomy" id="449393"/>
    <lineage>
        <taxon>unclassified sequences</taxon>
        <taxon>metagenomes</taxon>
        <taxon>ecological metagenomes</taxon>
    </lineage>
</organism>
<dbReference type="SMART" id="SM00422">
    <property type="entry name" value="HTH_MERR"/>
    <property type="match status" value="1"/>
</dbReference>
<name>A0A6J6TC14_9ZZZZ</name>
<reference evidence="3" key="1">
    <citation type="submission" date="2020-05" db="EMBL/GenBank/DDBJ databases">
        <authorList>
            <person name="Chiriac C."/>
            <person name="Salcher M."/>
            <person name="Ghai R."/>
            <person name="Kavagutti S V."/>
        </authorList>
    </citation>
    <scope>NUCLEOTIDE SEQUENCE</scope>
</reference>
<dbReference type="AlphaFoldDB" id="A0A6J6TC14"/>
<sequence>MSVPARAYLSIGEVLSKLRGEFSDITISKIRFLESEGLIDPQRTPSGYRKFTSVDLERLRYVLAAQRDQYLPLRVIKENLDALDRGLTPSDKPGSPAAPRLATIDGEFAPSNFVHDSQLRLSREELLQSSGLLEAQLSQIESFGLVEMKGRYFDADALAVSRAVAELASFGIEARHLRSFKTAADREVGLVEQVITPLLRQKGSDAQARAEEVQRELASLSIRLHAALVASGLHRTK</sequence>
<dbReference type="Pfam" id="PF13411">
    <property type="entry name" value="MerR_1"/>
    <property type="match status" value="1"/>
</dbReference>
<dbReference type="PANTHER" id="PTHR30204">
    <property type="entry name" value="REDOX-CYCLING DRUG-SENSING TRANSCRIPTIONAL ACTIVATOR SOXR"/>
    <property type="match status" value="1"/>
</dbReference>
<dbReference type="PROSITE" id="PS50937">
    <property type="entry name" value="HTH_MERR_2"/>
    <property type="match status" value="1"/>
</dbReference>
<dbReference type="SUPFAM" id="SSF46955">
    <property type="entry name" value="Putative DNA-binding domain"/>
    <property type="match status" value="1"/>
</dbReference>
<evidence type="ECO:0000259" key="2">
    <source>
        <dbReference type="PROSITE" id="PS50937"/>
    </source>
</evidence>